<organism evidence="6 7">
    <name type="scientific">Penicillium daleae</name>
    <dbReference type="NCBI Taxonomy" id="63821"/>
    <lineage>
        <taxon>Eukaryota</taxon>
        <taxon>Fungi</taxon>
        <taxon>Dikarya</taxon>
        <taxon>Ascomycota</taxon>
        <taxon>Pezizomycotina</taxon>
        <taxon>Eurotiomycetes</taxon>
        <taxon>Eurotiomycetidae</taxon>
        <taxon>Eurotiales</taxon>
        <taxon>Aspergillaceae</taxon>
        <taxon>Penicillium</taxon>
    </lineage>
</organism>
<dbReference type="Gene3D" id="1.20.1250.20">
    <property type="entry name" value="MFS general substrate transporter like domains"/>
    <property type="match status" value="1"/>
</dbReference>
<feature type="transmembrane region" description="Helical" evidence="5">
    <location>
        <begin position="149"/>
        <end position="168"/>
    </location>
</feature>
<evidence type="ECO:0000256" key="2">
    <source>
        <dbReference type="ARBA" id="ARBA00022692"/>
    </source>
</evidence>
<protein>
    <submittedName>
        <fullName evidence="6">MFS general substrate transporter</fullName>
    </submittedName>
</protein>
<reference evidence="6" key="1">
    <citation type="submission" date="2022-12" db="EMBL/GenBank/DDBJ databases">
        <authorList>
            <person name="Petersen C."/>
        </authorList>
    </citation>
    <scope>NUCLEOTIDE SEQUENCE</scope>
    <source>
        <strain evidence="6">IBT 16125</strain>
    </source>
</reference>
<feature type="transmembrane region" description="Helical" evidence="5">
    <location>
        <begin position="180"/>
        <end position="203"/>
    </location>
</feature>
<reference evidence="6" key="2">
    <citation type="journal article" date="2023" name="IMA Fungus">
        <title>Comparative genomic study of the Penicillium genus elucidates a diverse pangenome and 15 lateral gene transfer events.</title>
        <authorList>
            <person name="Petersen C."/>
            <person name="Sorensen T."/>
            <person name="Nielsen M.R."/>
            <person name="Sondergaard T.E."/>
            <person name="Sorensen J.L."/>
            <person name="Fitzpatrick D.A."/>
            <person name="Frisvad J.C."/>
            <person name="Nielsen K.L."/>
        </authorList>
    </citation>
    <scope>NUCLEOTIDE SEQUENCE</scope>
    <source>
        <strain evidence="6">IBT 16125</strain>
    </source>
</reference>
<evidence type="ECO:0000313" key="6">
    <source>
        <dbReference type="EMBL" id="KAJ5444625.1"/>
    </source>
</evidence>
<name>A0AAD6G234_9EURO</name>
<dbReference type="Proteomes" id="UP001213681">
    <property type="component" value="Unassembled WGS sequence"/>
</dbReference>
<dbReference type="PANTHER" id="PTHR23502:SF182">
    <property type="entry name" value="POLYAMINE TRANSPORTER, PUTATIVE-RELATED"/>
    <property type="match status" value="1"/>
</dbReference>
<feature type="transmembrane region" description="Helical" evidence="5">
    <location>
        <begin position="115"/>
        <end position="137"/>
    </location>
</feature>
<keyword evidence="7" id="KW-1185">Reference proteome</keyword>
<dbReference type="GO" id="GO:0000297">
    <property type="term" value="F:spermine transmembrane transporter activity"/>
    <property type="evidence" value="ECO:0007669"/>
    <property type="project" value="TreeGrafter"/>
</dbReference>
<evidence type="ECO:0000313" key="7">
    <source>
        <dbReference type="Proteomes" id="UP001213681"/>
    </source>
</evidence>
<dbReference type="GO" id="GO:0015606">
    <property type="term" value="F:spermidine transmembrane transporter activity"/>
    <property type="evidence" value="ECO:0007669"/>
    <property type="project" value="TreeGrafter"/>
</dbReference>
<evidence type="ECO:0000256" key="4">
    <source>
        <dbReference type="ARBA" id="ARBA00023136"/>
    </source>
</evidence>
<dbReference type="RefSeq" id="XP_056764705.1">
    <property type="nucleotide sequence ID" value="XM_056911879.1"/>
</dbReference>
<dbReference type="GeneID" id="81602122"/>
<keyword evidence="2 5" id="KW-0812">Transmembrane</keyword>
<sequence>MKKREAGQTTAEVGFMHTLRLAFIRPVTIMQEPIVFLTSLACAIQQASLFCWYIAYPLIFQRVYQFDARRQGLTFLPIFGGNILGVVVILICDKLKYQKARVIAMQTGTRVEPELRLYAACIRTIATPISIFWFAWTVRPYIHPIVPELSGLLFGLAFACIMITYTLFKNEIYGADYGASAFAGEVMFRYLLSAATPLFWVQAIDSLHINWSTSLIGFISVLLIPIPWMFLRYGPYLRSKSKYVPAEPARI</sequence>
<evidence type="ECO:0000256" key="5">
    <source>
        <dbReference type="SAM" id="Phobius"/>
    </source>
</evidence>
<accession>A0AAD6G234</accession>
<dbReference type="InterPro" id="IPR036259">
    <property type="entry name" value="MFS_trans_sf"/>
</dbReference>
<gene>
    <name evidence="6" type="ORF">N7458_008497</name>
</gene>
<dbReference type="GO" id="GO:0005886">
    <property type="term" value="C:plasma membrane"/>
    <property type="evidence" value="ECO:0007669"/>
    <property type="project" value="TreeGrafter"/>
</dbReference>
<feature type="transmembrane region" description="Helical" evidence="5">
    <location>
        <begin position="75"/>
        <end position="95"/>
    </location>
</feature>
<dbReference type="SUPFAM" id="SSF103473">
    <property type="entry name" value="MFS general substrate transporter"/>
    <property type="match status" value="1"/>
</dbReference>
<dbReference type="AlphaFoldDB" id="A0AAD6G234"/>
<comment type="caution">
    <text evidence="6">The sequence shown here is derived from an EMBL/GenBank/DDBJ whole genome shotgun (WGS) entry which is preliminary data.</text>
</comment>
<proteinExistence type="predicted"/>
<evidence type="ECO:0000256" key="1">
    <source>
        <dbReference type="ARBA" id="ARBA00004141"/>
    </source>
</evidence>
<evidence type="ECO:0000256" key="3">
    <source>
        <dbReference type="ARBA" id="ARBA00022989"/>
    </source>
</evidence>
<keyword evidence="3 5" id="KW-1133">Transmembrane helix</keyword>
<feature type="transmembrane region" description="Helical" evidence="5">
    <location>
        <begin position="209"/>
        <end position="231"/>
    </location>
</feature>
<comment type="subcellular location">
    <subcellularLocation>
        <location evidence="1">Membrane</location>
        <topology evidence="1">Multi-pass membrane protein</topology>
    </subcellularLocation>
</comment>
<feature type="transmembrane region" description="Helical" evidence="5">
    <location>
        <begin position="34"/>
        <end position="55"/>
    </location>
</feature>
<dbReference type="EMBL" id="JAPVEA010000007">
    <property type="protein sequence ID" value="KAJ5444625.1"/>
    <property type="molecule type" value="Genomic_DNA"/>
</dbReference>
<keyword evidence="4 5" id="KW-0472">Membrane</keyword>
<dbReference type="PANTHER" id="PTHR23502">
    <property type="entry name" value="MAJOR FACILITATOR SUPERFAMILY"/>
    <property type="match status" value="1"/>
</dbReference>